<name>A0A955I1K4_9BACT</name>
<organism evidence="6 7">
    <name type="scientific">Candidatus Dojkabacteria bacterium</name>
    <dbReference type="NCBI Taxonomy" id="2099670"/>
    <lineage>
        <taxon>Bacteria</taxon>
        <taxon>Candidatus Dojkabacteria</taxon>
    </lineage>
</organism>
<evidence type="ECO:0000256" key="2">
    <source>
        <dbReference type="ARBA" id="ARBA00022692"/>
    </source>
</evidence>
<evidence type="ECO:0000256" key="5">
    <source>
        <dbReference type="SAM" id="Phobius"/>
    </source>
</evidence>
<reference evidence="6" key="2">
    <citation type="journal article" date="2021" name="Microbiome">
        <title>Successional dynamics and alternative stable states in a saline activated sludge microbial community over 9 years.</title>
        <authorList>
            <person name="Wang Y."/>
            <person name="Ye J."/>
            <person name="Ju F."/>
            <person name="Liu L."/>
            <person name="Boyd J.A."/>
            <person name="Deng Y."/>
            <person name="Parks D.H."/>
            <person name="Jiang X."/>
            <person name="Yin X."/>
            <person name="Woodcroft B.J."/>
            <person name="Tyson G.W."/>
            <person name="Hugenholtz P."/>
            <person name="Polz M.F."/>
            <person name="Zhang T."/>
        </authorList>
    </citation>
    <scope>NUCLEOTIDE SEQUENCE</scope>
    <source>
        <strain evidence="6">HKST-UBA17</strain>
    </source>
</reference>
<gene>
    <name evidence="6" type="ORF">KC685_03465</name>
</gene>
<feature type="transmembrane region" description="Helical" evidence="5">
    <location>
        <begin position="27"/>
        <end position="43"/>
    </location>
</feature>
<evidence type="ECO:0000313" key="7">
    <source>
        <dbReference type="Proteomes" id="UP000741282"/>
    </source>
</evidence>
<dbReference type="AlphaFoldDB" id="A0A955I1K4"/>
<dbReference type="Pfam" id="PF04191">
    <property type="entry name" value="PEMT"/>
    <property type="match status" value="1"/>
</dbReference>
<protein>
    <submittedName>
        <fullName evidence="6">Isoprenylcysteine carboxylmethyltransferase family protein</fullName>
    </submittedName>
</protein>
<sequence>MSNFFVLSQFVLLGVIATFGSVLVPDLTIIIQLFAVVLAVWAMKEKSFKVNIFPEPTEEMSFIQTGPYRLVRHPMYTSLIILGAVWTYNSPSIISIVALVGLIMILWNKSKYEEAFLRAKYGELYDSYHTRVGRFIPKISKTRSKK</sequence>
<accession>A0A955I1K4</accession>
<keyword evidence="2 5" id="KW-0812">Transmembrane</keyword>
<dbReference type="Proteomes" id="UP000741282">
    <property type="component" value="Unassembled WGS sequence"/>
</dbReference>
<dbReference type="InterPro" id="IPR052527">
    <property type="entry name" value="Metal_cation-efflux_comp"/>
</dbReference>
<evidence type="ECO:0000256" key="3">
    <source>
        <dbReference type="ARBA" id="ARBA00022989"/>
    </source>
</evidence>
<dbReference type="PANTHER" id="PTHR43847:SF1">
    <property type="entry name" value="BLL3993 PROTEIN"/>
    <property type="match status" value="1"/>
</dbReference>
<dbReference type="PANTHER" id="PTHR43847">
    <property type="entry name" value="BLL3993 PROTEIN"/>
    <property type="match status" value="1"/>
</dbReference>
<proteinExistence type="predicted"/>
<evidence type="ECO:0000313" key="6">
    <source>
        <dbReference type="EMBL" id="MCA9376950.1"/>
    </source>
</evidence>
<comment type="caution">
    <text evidence="6">The sequence shown here is derived from an EMBL/GenBank/DDBJ whole genome shotgun (WGS) entry which is preliminary data.</text>
</comment>
<keyword evidence="4 5" id="KW-0472">Membrane</keyword>
<reference evidence="6" key="1">
    <citation type="submission" date="2020-04" db="EMBL/GenBank/DDBJ databases">
        <authorList>
            <person name="Zhang T."/>
        </authorList>
    </citation>
    <scope>NUCLEOTIDE SEQUENCE</scope>
    <source>
        <strain evidence="6">HKST-UBA17</strain>
    </source>
</reference>
<keyword evidence="3 5" id="KW-1133">Transmembrane helix</keyword>
<feature type="transmembrane region" description="Helical" evidence="5">
    <location>
        <begin position="79"/>
        <end position="107"/>
    </location>
</feature>
<comment type="subcellular location">
    <subcellularLocation>
        <location evidence="1">Endomembrane system</location>
        <topology evidence="1">Multi-pass membrane protein</topology>
    </subcellularLocation>
</comment>
<evidence type="ECO:0000256" key="4">
    <source>
        <dbReference type="ARBA" id="ARBA00023136"/>
    </source>
</evidence>
<dbReference type="GO" id="GO:0012505">
    <property type="term" value="C:endomembrane system"/>
    <property type="evidence" value="ECO:0007669"/>
    <property type="project" value="UniProtKB-SubCell"/>
</dbReference>
<dbReference type="InterPro" id="IPR007318">
    <property type="entry name" value="Phopholipid_MeTrfase"/>
</dbReference>
<dbReference type="Gene3D" id="1.20.120.1630">
    <property type="match status" value="1"/>
</dbReference>
<evidence type="ECO:0000256" key="1">
    <source>
        <dbReference type="ARBA" id="ARBA00004127"/>
    </source>
</evidence>
<dbReference type="EMBL" id="JAGQLN010000012">
    <property type="protein sequence ID" value="MCA9376950.1"/>
    <property type="molecule type" value="Genomic_DNA"/>
</dbReference>